<dbReference type="InterPro" id="IPR004843">
    <property type="entry name" value="Calcineurin-like_PHP"/>
</dbReference>
<dbReference type="Proteomes" id="UP000595691">
    <property type="component" value="Chromosome"/>
</dbReference>
<dbReference type="PANTHER" id="PTHR42850">
    <property type="entry name" value="METALLOPHOSPHOESTERASE"/>
    <property type="match status" value="1"/>
</dbReference>
<dbReference type="InterPro" id="IPR029052">
    <property type="entry name" value="Metallo-depent_PP-like"/>
</dbReference>
<feature type="domain" description="Calcineurin-like phosphoesterase" evidence="1">
    <location>
        <begin position="14"/>
        <end position="199"/>
    </location>
</feature>
<name>A0ABX7DWD1_9BACI</name>
<sequence>MDKIKRLSIPNKVRIIVISDIHGELDLFTKLLEKVNFCNDDYLIINGDLCEKGSNSKGVLQYVMELSNNHPNVFVNEGNCEALIDELLNENPQIINYLRNRKHTLFNEWLSQLEYSINENTTIQEVKGLLTKNFSNEIQWLTNLTTAIETDKYIFVHAGLEDLQNWEDTNRETAISIPSFLHKSHCSNKYVVVGHWPVANYSLETTNNNPIIDHTKKIIAIDGGNMVREAGQLNALIINQSLDEDTFSYIYTDQFPTYKVVEDFIADPKMSGIITYPHYKIAPLEDGDHFTLCKQVDTKRKLYVKNEYIYQNDLGEFFAKTDVSCSQINLRKGDHISVIDDSCSGYNLIMKERKVGWVAKENNILDESEMI</sequence>
<dbReference type="Gene3D" id="3.60.21.10">
    <property type="match status" value="1"/>
</dbReference>
<accession>A0ABX7DWD1</accession>
<dbReference type="RefSeq" id="WP_202776640.1">
    <property type="nucleotide sequence ID" value="NZ_CP065425.1"/>
</dbReference>
<evidence type="ECO:0000313" key="2">
    <source>
        <dbReference type="EMBL" id="QQZ07808.1"/>
    </source>
</evidence>
<gene>
    <name evidence="2" type="ORF">I5776_11965</name>
</gene>
<dbReference type="Pfam" id="PF00149">
    <property type="entry name" value="Metallophos"/>
    <property type="match status" value="1"/>
</dbReference>
<evidence type="ECO:0000259" key="1">
    <source>
        <dbReference type="Pfam" id="PF00149"/>
    </source>
</evidence>
<organism evidence="2 3">
    <name type="scientific">Heyndrickxia vini</name>
    <dbReference type="NCBI Taxonomy" id="1476025"/>
    <lineage>
        <taxon>Bacteria</taxon>
        <taxon>Bacillati</taxon>
        <taxon>Bacillota</taxon>
        <taxon>Bacilli</taxon>
        <taxon>Bacillales</taxon>
        <taxon>Bacillaceae</taxon>
        <taxon>Heyndrickxia</taxon>
    </lineage>
</organism>
<dbReference type="EMBL" id="CP065425">
    <property type="protein sequence ID" value="QQZ07808.1"/>
    <property type="molecule type" value="Genomic_DNA"/>
</dbReference>
<dbReference type="SUPFAM" id="SSF56300">
    <property type="entry name" value="Metallo-dependent phosphatases"/>
    <property type="match status" value="1"/>
</dbReference>
<dbReference type="InterPro" id="IPR050126">
    <property type="entry name" value="Ap4A_hydrolase"/>
</dbReference>
<protein>
    <submittedName>
        <fullName evidence="2">Metallophosphoesterase</fullName>
    </submittedName>
</protein>
<dbReference type="PANTHER" id="PTHR42850:SF4">
    <property type="entry name" value="ZINC-DEPENDENT ENDOPOLYPHOSPHATASE"/>
    <property type="match status" value="1"/>
</dbReference>
<reference evidence="2 3" key="1">
    <citation type="submission" date="2020-11" db="EMBL/GenBank/DDBJ databases">
        <title>Taxonomic evaluation of the Bacillus sporothermodurans group of bacteria based on whole genome sequences.</title>
        <authorList>
            <person name="Fiedler G."/>
            <person name="Herbstmann A.-D."/>
            <person name="Doll E."/>
            <person name="Wenning M."/>
            <person name="Brinks E."/>
            <person name="Kabisch J."/>
            <person name="Breitenwieser F."/>
            <person name="Lappann M."/>
            <person name="Boehnlein C."/>
            <person name="Franz C."/>
        </authorList>
    </citation>
    <scope>NUCLEOTIDE SEQUENCE [LARGE SCALE GENOMIC DNA]</scope>
    <source>
        <strain evidence="2 3">JCM 19841</strain>
    </source>
</reference>
<evidence type="ECO:0000313" key="3">
    <source>
        <dbReference type="Proteomes" id="UP000595691"/>
    </source>
</evidence>
<keyword evidence="3" id="KW-1185">Reference proteome</keyword>
<proteinExistence type="predicted"/>